<gene>
    <name evidence="1" type="ORF">BGW36DRAFT_359213</name>
</gene>
<protein>
    <submittedName>
        <fullName evidence="1">Uncharacterized protein</fullName>
    </submittedName>
</protein>
<name>A0AAD4KR34_9EURO</name>
<keyword evidence="2" id="KW-1185">Reference proteome</keyword>
<evidence type="ECO:0000313" key="2">
    <source>
        <dbReference type="Proteomes" id="UP001201262"/>
    </source>
</evidence>
<sequence>MFVLLEHYCDPSLDIQDTPLKSQFLVGVYGPCNIKAREIEIPVFMKRPLFRGMWNITDGKVPDQGDATVIIVQELASIKSHDEAAKMIANSLMLWLSKPLAFH</sequence>
<organism evidence="1 2">
    <name type="scientific">Talaromyces proteolyticus</name>
    <dbReference type="NCBI Taxonomy" id="1131652"/>
    <lineage>
        <taxon>Eukaryota</taxon>
        <taxon>Fungi</taxon>
        <taxon>Dikarya</taxon>
        <taxon>Ascomycota</taxon>
        <taxon>Pezizomycotina</taxon>
        <taxon>Eurotiomycetes</taxon>
        <taxon>Eurotiomycetidae</taxon>
        <taxon>Eurotiales</taxon>
        <taxon>Trichocomaceae</taxon>
        <taxon>Talaromyces</taxon>
        <taxon>Talaromyces sect. Bacilispori</taxon>
    </lineage>
</organism>
<accession>A0AAD4KR34</accession>
<dbReference type="EMBL" id="JAJTJA010000006">
    <property type="protein sequence ID" value="KAH8697421.1"/>
    <property type="molecule type" value="Genomic_DNA"/>
</dbReference>
<dbReference type="GeneID" id="70244340"/>
<dbReference type="AlphaFoldDB" id="A0AAD4KR34"/>
<reference evidence="1" key="1">
    <citation type="submission" date="2021-12" db="EMBL/GenBank/DDBJ databases">
        <title>Convergent genome expansion in fungi linked to evolution of root-endophyte symbiosis.</title>
        <authorList>
            <consortium name="DOE Joint Genome Institute"/>
            <person name="Ke Y.-H."/>
            <person name="Bonito G."/>
            <person name="Liao H.-L."/>
            <person name="Looney B."/>
            <person name="Rojas-Flechas A."/>
            <person name="Nash J."/>
            <person name="Hameed K."/>
            <person name="Schadt C."/>
            <person name="Martin F."/>
            <person name="Crous P.W."/>
            <person name="Miettinen O."/>
            <person name="Magnuson J.K."/>
            <person name="Labbe J."/>
            <person name="Jacobson D."/>
            <person name="Doktycz M.J."/>
            <person name="Veneault-Fourrey C."/>
            <person name="Kuo A."/>
            <person name="Mondo S."/>
            <person name="Calhoun S."/>
            <person name="Riley R."/>
            <person name="Ohm R."/>
            <person name="LaButti K."/>
            <person name="Andreopoulos B."/>
            <person name="Pangilinan J."/>
            <person name="Nolan M."/>
            <person name="Tritt A."/>
            <person name="Clum A."/>
            <person name="Lipzen A."/>
            <person name="Daum C."/>
            <person name="Barry K."/>
            <person name="Grigoriev I.V."/>
            <person name="Vilgalys R."/>
        </authorList>
    </citation>
    <scope>NUCLEOTIDE SEQUENCE</scope>
    <source>
        <strain evidence="1">PMI_201</strain>
    </source>
</reference>
<comment type="caution">
    <text evidence="1">The sequence shown here is derived from an EMBL/GenBank/DDBJ whole genome shotgun (WGS) entry which is preliminary data.</text>
</comment>
<proteinExistence type="predicted"/>
<dbReference type="Proteomes" id="UP001201262">
    <property type="component" value="Unassembled WGS sequence"/>
</dbReference>
<evidence type="ECO:0000313" key="1">
    <source>
        <dbReference type="EMBL" id="KAH8697421.1"/>
    </source>
</evidence>
<dbReference type="RefSeq" id="XP_046072122.1">
    <property type="nucleotide sequence ID" value="XM_046214053.1"/>
</dbReference>